<accession>A0A1Y6B4A2</accession>
<dbReference type="Proteomes" id="UP000192917">
    <property type="component" value="Unassembled WGS sequence"/>
</dbReference>
<gene>
    <name evidence="1" type="ORF">SAMN05428998_101190</name>
</gene>
<name>A0A1Y6B4A2_9PROT</name>
<reference evidence="1 2" key="1">
    <citation type="submission" date="2017-04" db="EMBL/GenBank/DDBJ databases">
        <authorList>
            <person name="Afonso C.L."/>
            <person name="Miller P.J."/>
            <person name="Scott M.A."/>
            <person name="Spackman E."/>
            <person name="Goraichik I."/>
            <person name="Dimitrov K.M."/>
            <person name="Suarez D.L."/>
            <person name="Swayne D.E."/>
        </authorList>
    </citation>
    <scope>NUCLEOTIDE SEQUENCE [LARGE SCALE GENOMIC DNA]</scope>
    <source>
        <strain evidence="1 2">USBA 355</strain>
    </source>
</reference>
<dbReference type="AlphaFoldDB" id="A0A1Y6B4A2"/>
<organism evidence="1 2">
    <name type="scientific">Tistlia consotensis USBA 355</name>
    <dbReference type="NCBI Taxonomy" id="560819"/>
    <lineage>
        <taxon>Bacteria</taxon>
        <taxon>Pseudomonadati</taxon>
        <taxon>Pseudomonadota</taxon>
        <taxon>Alphaproteobacteria</taxon>
        <taxon>Rhodospirillales</taxon>
        <taxon>Rhodovibrionaceae</taxon>
        <taxon>Tistlia</taxon>
    </lineage>
</organism>
<dbReference type="EMBL" id="FWZX01000001">
    <property type="protein sequence ID" value="SME89234.1"/>
    <property type="molecule type" value="Genomic_DNA"/>
</dbReference>
<keyword evidence="2" id="KW-1185">Reference proteome</keyword>
<sequence>MTLQTSFDPFGRAARPAFFPAAGRVLLLPLRAASRRWRNGRDAEWLAELPDYLLADIGIGRADVEAIRCCGAPPGAR</sequence>
<dbReference type="RefSeq" id="WP_085120549.1">
    <property type="nucleotide sequence ID" value="NZ_FWZX01000001.1"/>
</dbReference>
<evidence type="ECO:0000313" key="2">
    <source>
        <dbReference type="Proteomes" id="UP000192917"/>
    </source>
</evidence>
<evidence type="ECO:0000313" key="1">
    <source>
        <dbReference type="EMBL" id="SME89234.1"/>
    </source>
</evidence>
<protein>
    <submittedName>
        <fullName evidence="1">Uncharacterized conserved protein YjiS, DUF1127 family</fullName>
    </submittedName>
</protein>
<proteinExistence type="predicted"/>